<evidence type="ECO:0000313" key="8">
    <source>
        <dbReference type="EMBL" id="KAI1720341.1"/>
    </source>
</evidence>
<dbReference type="GO" id="GO:0008270">
    <property type="term" value="F:zinc ion binding"/>
    <property type="evidence" value="ECO:0007669"/>
    <property type="project" value="UniProtKB-KW"/>
</dbReference>
<dbReference type="PROSITE" id="PS50089">
    <property type="entry name" value="ZF_RING_2"/>
    <property type="match status" value="1"/>
</dbReference>
<evidence type="ECO:0000256" key="4">
    <source>
        <dbReference type="PROSITE-ProRule" id="PRU00175"/>
    </source>
</evidence>
<dbReference type="PROSITE" id="PS50084">
    <property type="entry name" value="KH_TYPE_1"/>
    <property type="match status" value="2"/>
</dbReference>
<name>A0AAD4RA28_9BILA</name>
<evidence type="ECO:0000256" key="6">
    <source>
        <dbReference type="SAM" id="MobiDB-lite"/>
    </source>
</evidence>
<dbReference type="Gene3D" id="3.30.40.10">
    <property type="entry name" value="Zinc/RING finger domain, C3HC4 (zinc finger)"/>
    <property type="match status" value="1"/>
</dbReference>
<dbReference type="GO" id="GO:0061630">
    <property type="term" value="F:ubiquitin protein ligase activity"/>
    <property type="evidence" value="ECO:0007669"/>
    <property type="project" value="UniProtKB-EC"/>
</dbReference>
<dbReference type="InterPro" id="IPR001841">
    <property type="entry name" value="Znf_RING"/>
</dbReference>
<feature type="domain" description="RING-type" evidence="7">
    <location>
        <begin position="412"/>
        <end position="455"/>
    </location>
</feature>
<dbReference type="InterPro" id="IPR004088">
    <property type="entry name" value="KH_dom_type_1"/>
</dbReference>
<evidence type="ECO:0000256" key="3">
    <source>
        <dbReference type="PROSITE-ProRule" id="PRU00117"/>
    </source>
</evidence>
<dbReference type="GO" id="GO:0003723">
    <property type="term" value="F:RNA binding"/>
    <property type="evidence" value="ECO:0007669"/>
    <property type="project" value="UniProtKB-UniRule"/>
</dbReference>
<protein>
    <submittedName>
        <fullName evidence="8">KH domain-containing protein</fullName>
    </submittedName>
</protein>
<dbReference type="GO" id="GO:0016567">
    <property type="term" value="P:protein ubiquitination"/>
    <property type="evidence" value="ECO:0007669"/>
    <property type="project" value="TreeGrafter"/>
</dbReference>
<sequence>MARPSSAARDDFKTFQVMFPIPGYAVKHIIGAQGATIKKLQEEFNVRLAFLGENTEQFTERTLQISAFKGDIQGSRNVEAAREKVLEMTREFSQNQRGGQFREQSNYARRPQAQNNNFTSSRTKYEGALMGSDELLQPMNDDVSAICEDGFEVPSSIWPEVYGRSGNNLKDVKKWNDLLSLDMQELQIVNGKEVRRLLLRGRAEKVASAKKMLQGLVNKYSQSGSFSNSFSNDGNNQPDTRRAYQRSQSTGPYRTAADSTTRNGFERVEVPRANGFARQHTPFTRPENGQGDSGTETDPDLATFKGSDKITLLVDGYASKIKARQASVAQLVDEMEAEIKKEASRASAVDVEPLRKQIYERDQETEKQAEEICQLQAALEKVLTEKDELQNIVVKMQRAMDDIKGRSSGEACHECRKERCDVVFMPCKHMTFCKGCADNLYPTDRSVQSKCPICRKRIECKLAVLPITSK</sequence>
<dbReference type="InterPro" id="IPR036612">
    <property type="entry name" value="KH_dom_type_1_sf"/>
</dbReference>
<feature type="region of interest" description="Disordered" evidence="6">
    <location>
        <begin position="92"/>
        <end position="121"/>
    </location>
</feature>
<dbReference type="InterPro" id="IPR045194">
    <property type="entry name" value="MGRN1/RNF157-like"/>
</dbReference>
<dbReference type="AlphaFoldDB" id="A0AAD4RA28"/>
<dbReference type="Pfam" id="PF00013">
    <property type="entry name" value="KH_1"/>
    <property type="match status" value="1"/>
</dbReference>
<evidence type="ECO:0000256" key="1">
    <source>
        <dbReference type="ARBA" id="ARBA00022771"/>
    </source>
</evidence>
<dbReference type="PANTHER" id="PTHR22996">
    <property type="entry name" value="MAHOGUNIN"/>
    <property type="match status" value="1"/>
</dbReference>
<keyword evidence="9" id="KW-1185">Reference proteome</keyword>
<dbReference type="EMBL" id="JAKKPZ010000006">
    <property type="protein sequence ID" value="KAI1720341.1"/>
    <property type="molecule type" value="Genomic_DNA"/>
</dbReference>
<feature type="compositionally biased region" description="Polar residues" evidence="6">
    <location>
        <begin position="245"/>
        <end position="263"/>
    </location>
</feature>
<dbReference type="PANTHER" id="PTHR22996:SF0">
    <property type="entry name" value="RE60872P-RELATED"/>
    <property type="match status" value="1"/>
</dbReference>
<dbReference type="Gene3D" id="3.30.1370.10">
    <property type="entry name" value="K Homology domain, type 1"/>
    <property type="match status" value="1"/>
</dbReference>
<keyword evidence="3" id="KW-0694">RNA-binding</keyword>
<organism evidence="8 9">
    <name type="scientific">Ditylenchus destructor</name>
    <dbReference type="NCBI Taxonomy" id="166010"/>
    <lineage>
        <taxon>Eukaryota</taxon>
        <taxon>Metazoa</taxon>
        <taxon>Ecdysozoa</taxon>
        <taxon>Nematoda</taxon>
        <taxon>Chromadorea</taxon>
        <taxon>Rhabditida</taxon>
        <taxon>Tylenchina</taxon>
        <taxon>Tylenchomorpha</taxon>
        <taxon>Sphaerularioidea</taxon>
        <taxon>Anguinidae</taxon>
        <taxon>Anguininae</taxon>
        <taxon>Ditylenchus</taxon>
    </lineage>
</organism>
<feature type="coiled-coil region" evidence="5">
    <location>
        <begin position="379"/>
        <end position="406"/>
    </location>
</feature>
<dbReference type="Proteomes" id="UP001201812">
    <property type="component" value="Unassembled WGS sequence"/>
</dbReference>
<dbReference type="Pfam" id="PF13920">
    <property type="entry name" value="zf-C3HC4_3"/>
    <property type="match status" value="1"/>
</dbReference>
<evidence type="ECO:0000259" key="7">
    <source>
        <dbReference type="PROSITE" id="PS50089"/>
    </source>
</evidence>
<dbReference type="SUPFAM" id="SSF54791">
    <property type="entry name" value="Eukaryotic type KH-domain (KH-domain type I)"/>
    <property type="match status" value="2"/>
</dbReference>
<dbReference type="SUPFAM" id="SSF57850">
    <property type="entry name" value="RING/U-box"/>
    <property type="match status" value="1"/>
</dbReference>
<evidence type="ECO:0000313" key="9">
    <source>
        <dbReference type="Proteomes" id="UP001201812"/>
    </source>
</evidence>
<evidence type="ECO:0000256" key="2">
    <source>
        <dbReference type="ARBA" id="ARBA00022833"/>
    </source>
</evidence>
<feature type="compositionally biased region" description="Low complexity" evidence="6">
    <location>
        <begin position="224"/>
        <end position="237"/>
    </location>
</feature>
<dbReference type="InterPro" id="IPR013083">
    <property type="entry name" value="Znf_RING/FYVE/PHD"/>
</dbReference>
<keyword evidence="5" id="KW-0175">Coiled coil</keyword>
<reference evidence="8" key="1">
    <citation type="submission" date="2022-01" db="EMBL/GenBank/DDBJ databases">
        <title>Genome Sequence Resource for Two Populations of Ditylenchus destructor, the Migratory Endoparasitic Phytonematode.</title>
        <authorList>
            <person name="Zhang H."/>
            <person name="Lin R."/>
            <person name="Xie B."/>
        </authorList>
    </citation>
    <scope>NUCLEOTIDE SEQUENCE</scope>
    <source>
        <strain evidence="8">BazhouSP</strain>
    </source>
</reference>
<proteinExistence type="predicted"/>
<keyword evidence="2" id="KW-0862">Zinc</keyword>
<keyword evidence="1 4" id="KW-0479">Metal-binding</keyword>
<evidence type="ECO:0000256" key="5">
    <source>
        <dbReference type="SAM" id="Coils"/>
    </source>
</evidence>
<comment type="caution">
    <text evidence="8">The sequence shown here is derived from an EMBL/GenBank/DDBJ whole genome shotgun (WGS) entry which is preliminary data.</text>
</comment>
<dbReference type="InterPro" id="IPR004087">
    <property type="entry name" value="KH_dom"/>
</dbReference>
<gene>
    <name evidence="8" type="ORF">DdX_05728</name>
</gene>
<dbReference type="SMART" id="SM00322">
    <property type="entry name" value="KH"/>
    <property type="match status" value="2"/>
</dbReference>
<accession>A0AAD4RA28</accession>
<keyword evidence="1 4" id="KW-0863">Zinc-finger</keyword>
<feature type="region of interest" description="Disordered" evidence="6">
    <location>
        <begin position="224"/>
        <end position="301"/>
    </location>
</feature>